<dbReference type="SUPFAM" id="SSF58069">
    <property type="entry name" value="Virus ectodomain"/>
    <property type="match status" value="1"/>
</dbReference>
<keyword evidence="2" id="KW-0472">Membrane</keyword>
<dbReference type="Gene3D" id="1.10.287.210">
    <property type="match status" value="1"/>
</dbReference>
<proteinExistence type="predicted"/>
<evidence type="ECO:0000259" key="3">
    <source>
        <dbReference type="Pfam" id="PF17921"/>
    </source>
</evidence>
<dbReference type="InterPro" id="IPR018154">
    <property type="entry name" value="TLV/ENV_coat_polyprotein"/>
</dbReference>
<gene>
    <name evidence="4" type="ORF">N1851_019874</name>
</gene>
<feature type="region of interest" description="Disordered" evidence="1">
    <location>
        <begin position="413"/>
        <end position="470"/>
    </location>
</feature>
<organism evidence="4 5">
    <name type="scientific">Merluccius polli</name>
    <name type="common">Benguela hake</name>
    <name type="synonym">Merluccius cadenati</name>
    <dbReference type="NCBI Taxonomy" id="89951"/>
    <lineage>
        <taxon>Eukaryota</taxon>
        <taxon>Metazoa</taxon>
        <taxon>Chordata</taxon>
        <taxon>Craniata</taxon>
        <taxon>Vertebrata</taxon>
        <taxon>Euteleostomi</taxon>
        <taxon>Actinopterygii</taxon>
        <taxon>Neopterygii</taxon>
        <taxon>Teleostei</taxon>
        <taxon>Neoteleostei</taxon>
        <taxon>Acanthomorphata</taxon>
        <taxon>Zeiogadaria</taxon>
        <taxon>Gadariae</taxon>
        <taxon>Gadiformes</taxon>
        <taxon>Gadoidei</taxon>
        <taxon>Merlucciidae</taxon>
        <taxon>Merluccius</taxon>
    </lineage>
</organism>
<dbReference type="EMBL" id="JAOPHQ010003697">
    <property type="protein sequence ID" value="KAK0142353.1"/>
    <property type="molecule type" value="Genomic_DNA"/>
</dbReference>
<dbReference type="Gene3D" id="2.30.30.850">
    <property type="match status" value="1"/>
</dbReference>
<evidence type="ECO:0000256" key="2">
    <source>
        <dbReference type="SAM" id="Phobius"/>
    </source>
</evidence>
<accession>A0AA47NZB9</accession>
<feature type="domain" description="Integrase zinc-binding" evidence="3">
    <location>
        <begin position="43"/>
        <end position="89"/>
    </location>
</feature>
<dbReference type="Pfam" id="PF17921">
    <property type="entry name" value="Integrase_H2C2"/>
    <property type="match status" value="1"/>
</dbReference>
<name>A0AA47NZB9_MERPO</name>
<reference evidence="4" key="1">
    <citation type="journal article" date="2023" name="Front. Mar. Sci.">
        <title>A new Merluccius polli reference genome to investigate the effects of global change in West African waters.</title>
        <authorList>
            <person name="Mateo J.L."/>
            <person name="Blanco-Fernandez C."/>
            <person name="Garcia-Vazquez E."/>
            <person name="Machado-Schiaffino G."/>
        </authorList>
    </citation>
    <scope>NUCLEOTIDE SEQUENCE</scope>
    <source>
        <strain evidence="4">C29</strain>
        <tissue evidence="4">Fin</tissue>
    </source>
</reference>
<dbReference type="PANTHER" id="PTHR10424:SF80">
    <property type="entry name" value="ENVELOPE GLYCOPROTEIN"/>
    <property type="match status" value="1"/>
</dbReference>
<keyword evidence="2" id="KW-1133">Transmembrane helix</keyword>
<dbReference type="Pfam" id="PF00429">
    <property type="entry name" value="TLV_coat"/>
    <property type="match status" value="1"/>
</dbReference>
<dbReference type="InterPro" id="IPR041588">
    <property type="entry name" value="Integrase_H2C2"/>
</dbReference>
<dbReference type="CDD" id="cd09951">
    <property type="entry name" value="HERV-Rb-like_HR1-HR2"/>
    <property type="match status" value="1"/>
</dbReference>
<evidence type="ECO:0000313" key="4">
    <source>
        <dbReference type="EMBL" id="KAK0142353.1"/>
    </source>
</evidence>
<comment type="caution">
    <text evidence="4">The sequence shown here is derived from an EMBL/GenBank/DDBJ whole genome shotgun (WGS) entry which is preliminary data.</text>
</comment>
<feature type="compositionally biased region" description="Low complexity" evidence="1">
    <location>
        <begin position="234"/>
        <end position="248"/>
    </location>
</feature>
<evidence type="ECO:0000313" key="5">
    <source>
        <dbReference type="Proteomes" id="UP001174136"/>
    </source>
</evidence>
<keyword evidence="5" id="KW-1185">Reference proteome</keyword>
<sequence>MQSYASDYERNYWLDQGCTLDSIGVYRSKLGKPVLANKTAVMMVKAMHATTHQPAKTMAEIISKNWWFPEMNATIANLITPCEVCQQINIRPGFKVPLGRFPQPAQPFEELVIDFTDMGKDNRVGTTGHRSTPNRMTGLSAHELVTGRPMAGPYEPPKGPPADRLHEIMTDYCAKLTRSSRRLYSQILTADPEPETPLVQVGEWIYIKKTRRKTLEARWEGPYKPRRVPSGIMPATATEQPPETQTPGRPQPPAPEKTIYRPWTPAALRTLATNLPPIQGDGRAWIQAFEKATIEDDLCLGTFRVIITRATSPSATRALEAAACTARNPDDTPFNTVRSQYWAALREAYPTQKRGTVAPRGANTRQLPLPWSVAGLSTLTMAVWVIIWLSHIRVEHQETGDYEGPVSLLTSPVLPISPTDNPPTGRKGANPRHQGPVARPRPYRKAPRSGQPLLPKPPKTPAKTRPKRALHINHTARNHSDPCLREYDGVQIQHTNGTKTLYTIELRTLFTARNWWGYDVSNRWKNNYVYLCDGPITGGWSNGGSGCSGADRYVAVTWAPHSYWARTLGTVVRHRDRTDMVRDGTSLFMFANGKLGIYLTSFGYHKYQNTLCPSAPNVVYLSVGISRYAAWDPVSVIKVIIVNPWAPRDLIQGTTAAPPTPSPQDKEQAIRSLGNGVSAMNPKDLSVLQNMIISSGSGVNNLWLAWLVLSTKEAGMGDCIACTAARPVLTTNPMVLPINEPGTKCLEQIFREANPANCSRLTELFPPSNNDTRPPRFEIVEDKYYCYKSNGTVQVGALLSDWCINVTDLNTWPKQLQTASFRFARADIFLLCGKRLYPRLPENWEGLCAPVRLRVPITMTGFLRNVTAPARHRREATDQWDLSTDSTVYMDAIGIPRGVPDRYKLADNIAAGFENIPLWSAIFPVTPTKNVDRINYVHYNVQKLSNLTRNAIEGLSEQLSATSLMAVQNRMALDMLLAEKGGVCSMFGEQCCTFIPNNTAPDGSVSKALAGLRTLSEQMAEDSGVSNPLGDWAARLFGRWKHFVMSALISIATFFAILITCGCCCIPCARTLCTRLIETTLRKEQLSERVAQMALLQYEGGDNKSDDEDCAVFKDSGLV</sequence>
<dbReference type="AlphaFoldDB" id="A0AA47NZB9"/>
<dbReference type="Proteomes" id="UP001174136">
    <property type="component" value="Unassembled WGS sequence"/>
</dbReference>
<keyword evidence="2" id="KW-0812">Transmembrane</keyword>
<feature type="transmembrane region" description="Helical" evidence="2">
    <location>
        <begin position="1043"/>
        <end position="1060"/>
    </location>
</feature>
<evidence type="ECO:0000256" key="1">
    <source>
        <dbReference type="SAM" id="MobiDB-lite"/>
    </source>
</evidence>
<dbReference type="PANTHER" id="PTHR10424">
    <property type="entry name" value="VIRAL ENVELOPE PROTEIN"/>
    <property type="match status" value="1"/>
</dbReference>
<dbReference type="Gene3D" id="1.10.340.70">
    <property type="match status" value="1"/>
</dbReference>
<feature type="region of interest" description="Disordered" evidence="1">
    <location>
        <begin position="222"/>
        <end position="256"/>
    </location>
</feature>
<protein>
    <submittedName>
        <fullName evidence="4">Endogenous retrovirus group PABLB member 1 Env polyprotein</fullName>
    </submittedName>
</protein>